<keyword evidence="4" id="KW-0472">Membrane</keyword>
<dbReference type="STRING" id="8083.ENSXMAP00000016971"/>
<feature type="coiled-coil region" evidence="8">
    <location>
        <begin position="243"/>
        <end position="346"/>
    </location>
</feature>
<dbReference type="InterPro" id="IPR052632">
    <property type="entry name" value="MICOS_subunit_Mic19"/>
</dbReference>
<keyword evidence="2" id="KW-0999">Mitochondrion inner membrane</keyword>
<keyword evidence="8" id="KW-0175">Coiled coil</keyword>
<dbReference type="PANTHER" id="PTHR21588">
    <property type="entry name" value="COILED-COIL-HELIX-COILED-COIL-HELIX DOMAIN CONTAINING 6"/>
    <property type="match status" value="1"/>
</dbReference>
<evidence type="ECO:0000256" key="8">
    <source>
        <dbReference type="SAM" id="Coils"/>
    </source>
</evidence>
<feature type="compositionally biased region" description="Pro residues" evidence="9">
    <location>
        <begin position="192"/>
        <end position="205"/>
    </location>
</feature>
<feature type="region of interest" description="Disordered" evidence="9">
    <location>
        <begin position="32"/>
        <end position="227"/>
    </location>
</feature>
<evidence type="ECO:0000313" key="10">
    <source>
        <dbReference type="Ensembl" id="ENSXMAP00000016971.1"/>
    </source>
</evidence>
<dbReference type="HOGENOM" id="CLU_049040_1_0_1"/>
<evidence type="ECO:0000256" key="6">
    <source>
        <dbReference type="ARBA" id="ARBA00023288"/>
    </source>
</evidence>
<comment type="subcellular location">
    <subcellularLocation>
        <location evidence="7">Mitochondrion inner membrane</location>
        <topology evidence="7">Lipid-anchor</topology>
    </subcellularLocation>
</comment>
<evidence type="ECO:0000256" key="7">
    <source>
        <dbReference type="ARBA" id="ARBA00034476"/>
    </source>
</evidence>
<evidence type="ECO:0000256" key="9">
    <source>
        <dbReference type="SAM" id="MobiDB-lite"/>
    </source>
</evidence>
<keyword evidence="1" id="KW-0519">Myristate</keyword>
<name>M4AR76_XIPMA</name>
<evidence type="ECO:0000256" key="1">
    <source>
        <dbReference type="ARBA" id="ARBA00022707"/>
    </source>
</evidence>
<dbReference type="GO" id="GO:0061617">
    <property type="term" value="C:MICOS complex"/>
    <property type="evidence" value="ECO:0007669"/>
    <property type="project" value="InterPro"/>
</dbReference>
<organism evidence="10 11">
    <name type="scientific">Xiphophorus maculatus</name>
    <name type="common">Southern platyfish</name>
    <name type="synonym">Platypoecilus maculatus</name>
    <dbReference type="NCBI Taxonomy" id="8083"/>
    <lineage>
        <taxon>Eukaryota</taxon>
        <taxon>Metazoa</taxon>
        <taxon>Chordata</taxon>
        <taxon>Craniata</taxon>
        <taxon>Vertebrata</taxon>
        <taxon>Euteleostomi</taxon>
        <taxon>Actinopterygii</taxon>
        <taxon>Neopterygii</taxon>
        <taxon>Teleostei</taxon>
        <taxon>Neoteleostei</taxon>
        <taxon>Acanthomorphata</taxon>
        <taxon>Ovalentaria</taxon>
        <taxon>Atherinomorphae</taxon>
        <taxon>Cyprinodontiformes</taxon>
        <taxon>Poeciliidae</taxon>
        <taxon>Poeciliinae</taxon>
        <taxon>Xiphophorus</taxon>
    </lineage>
</organism>
<evidence type="ECO:0000256" key="4">
    <source>
        <dbReference type="ARBA" id="ARBA00023136"/>
    </source>
</evidence>
<protein>
    <submittedName>
        <fullName evidence="10">Coiled-coil-helix-coiled-coil-helix domain containing 3b</fullName>
    </submittedName>
</protein>
<sequence>MGGNGPSRFPAEDEGGGGVAFVKGIRLSDRVINRMKNSTKTSCPHSSADPPTQEGVPTSPSVEAAAPPVKLIPPPPVKFLSLPPPSPEPETPPAPSSRAENTEVPQSLTPPSALEPPEPKELETQTTPQIEQVKEPTPSEPAAAEPLESAATPVQPVLSPSPLASAQPGAPPEPSSHEASSSCRHEALAVVPAPPHLEAPPPKEPPATTGLPPVVEDEEPSLLPPPAKVMEEELREKIGAEMQKSLEEEISQKRWELQQQLEEIQVLRRAEATAAARAEVEEQVKKTLEAERATRMEELTESMEREKTMAEREKLMAQLYWMELKARQLEEREKEMKKRSELYKEHVSKLEAKCAEFYKVSAENFQEGKEETRKRFARFNIQPLCGDLQGQILKCYKENPGRTLTCSGIASAYVQCVDNAKKDRLTTGG</sequence>
<dbReference type="PANTHER" id="PTHR21588:SF23">
    <property type="entry name" value="MICOS COMPLEX SUBUNIT MIC19 ISOFORM X1"/>
    <property type="match status" value="1"/>
</dbReference>
<accession>M4AR76</accession>
<reference evidence="10" key="4">
    <citation type="submission" date="2025-09" db="UniProtKB">
        <authorList>
            <consortium name="Ensembl"/>
        </authorList>
    </citation>
    <scope>IDENTIFICATION</scope>
    <source>
        <strain evidence="10">JP 163 A</strain>
    </source>
</reference>
<feature type="compositionally biased region" description="Polar residues" evidence="9">
    <location>
        <begin position="35"/>
        <end position="45"/>
    </location>
</feature>
<keyword evidence="3" id="KW-0496">Mitochondrion</keyword>
<evidence type="ECO:0000256" key="2">
    <source>
        <dbReference type="ARBA" id="ARBA00022792"/>
    </source>
</evidence>
<dbReference type="Ensembl" id="ENSXMAT00000016995.2">
    <property type="protein sequence ID" value="ENSXMAP00000016971.1"/>
    <property type="gene ID" value="ENSXMAG00000016927.2"/>
</dbReference>
<reference evidence="11" key="2">
    <citation type="journal article" date="2013" name="Nat. Genet.">
        <title>The genome of the platyfish, Xiphophorus maculatus, provides insights into evolutionary adaptation and several complex traits.</title>
        <authorList>
            <person name="Schartl M."/>
            <person name="Walter R.B."/>
            <person name="Shen Y."/>
            <person name="Garcia T."/>
            <person name="Catchen J."/>
            <person name="Amores A."/>
            <person name="Braasch I."/>
            <person name="Chalopin D."/>
            <person name="Volff J.N."/>
            <person name="Lesch K.P."/>
            <person name="Bisazza A."/>
            <person name="Minx P."/>
            <person name="Hillier L."/>
            <person name="Wilson R.K."/>
            <person name="Fuerstenberg S."/>
            <person name="Boore J."/>
            <person name="Searle S."/>
            <person name="Postlethwait J.H."/>
            <person name="Warren W.C."/>
        </authorList>
    </citation>
    <scope>NUCLEOTIDE SEQUENCE [LARGE SCALE GENOMIC DNA]</scope>
    <source>
        <strain evidence="11">JP 163 A</strain>
    </source>
</reference>
<reference evidence="11" key="1">
    <citation type="submission" date="2012-01" db="EMBL/GenBank/DDBJ databases">
        <authorList>
            <person name="Walter R."/>
            <person name="Schartl M."/>
            <person name="Warren W."/>
        </authorList>
    </citation>
    <scope>NUCLEOTIDE SEQUENCE [LARGE SCALE GENOMIC DNA]</scope>
    <source>
        <strain evidence="11">JP 163 A</strain>
    </source>
</reference>
<proteinExistence type="predicted"/>
<dbReference type="InParanoid" id="M4AR76"/>
<feature type="compositionally biased region" description="Low complexity" evidence="9">
    <location>
        <begin position="140"/>
        <end position="153"/>
    </location>
</feature>
<dbReference type="Pfam" id="PF05300">
    <property type="entry name" value="MIC19_MIC25"/>
    <property type="match status" value="1"/>
</dbReference>
<keyword evidence="11" id="KW-1185">Reference proteome</keyword>
<evidence type="ECO:0000256" key="3">
    <source>
        <dbReference type="ARBA" id="ARBA00023128"/>
    </source>
</evidence>
<dbReference type="InterPro" id="IPR007964">
    <property type="entry name" value="MIC19/MIC25"/>
</dbReference>
<dbReference type="GeneTree" id="ENSGT00390000000903"/>
<evidence type="ECO:0000256" key="5">
    <source>
        <dbReference type="ARBA" id="ARBA00023157"/>
    </source>
</evidence>
<feature type="compositionally biased region" description="Pro residues" evidence="9">
    <location>
        <begin position="70"/>
        <end position="95"/>
    </location>
</feature>
<dbReference type="Proteomes" id="UP000002852">
    <property type="component" value="Unassembled WGS sequence"/>
</dbReference>
<dbReference type="OMA" id="LYIQCVD"/>
<dbReference type="AlphaFoldDB" id="M4AR76"/>
<dbReference type="eggNOG" id="KOG4083">
    <property type="taxonomic scope" value="Eukaryota"/>
</dbReference>
<evidence type="ECO:0000313" key="11">
    <source>
        <dbReference type="Proteomes" id="UP000002852"/>
    </source>
</evidence>
<keyword evidence="5" id="KW-1015">Disulfide bond</keyword>
<keyword evidence="6" id="KW-0449">Lipoprotein</keyword>
<dbReference type="GO" id="GO:0007007">
    <property type="term" value="P:inner mitochondrial membrane organization"/>
    <property type="evidence" value="ECO:0007669"/>
    <property type="project" value="TreeGrafter"/>
</dbReference>
<reference evidence="10" key="3">
    <citation type="submission" date="2025-08" db="UniProtKB">
        <authorList>
            <consortium name="Ensembl"/>
        </authorList>
    </citation>
    <scope>IDENTIFICATION</scope>
    <source>
        <strain evidence="10">JP 163 A</strain>
    </source>
</reference>